<evidence type="ECO:0000256" key="4">
    <source>
        <dbReference type="ARBA" id="ARBA00022692"/>
    </source>
</evidence>
<evidence type="ECO:0000313" key="11">
    <source>
        <dbReference type="Proteomes" id="UP000593758"/>
    </source>
</evidence>
<evidence type="ECO:0000256" key="1">
    <source>
        <dbReference type="ARBA" id="ARBA00004370"/>
    </source>
</evidence>
<dbReference type="EMBL" id="CP063169">
    <property type="protein sequence ID" value="QOR72152.1"/>
    <property type="molecule type" value="Genomic_DNA"/>
</dbReference>
<reference evidence="10 11" key="1">
    <citation type="submission" date="2020-10" db="EMBL/GenBank/DDBJ databases">
        <title>Haloactinobacterium sp. RN3S43, a bacterium isolated from saline soil.</title>
        <authorList>
            <person name="Sun J.-Q."/>
        </authorList>
    </citation>
    <scope>NUCLEOTIDE SEQUENCE [LARGE SCALE GENOMIC DNA]</scope>
    <source>
        <strain evidence="10 11">RN3S43</strain>
    </source>
</reference>
<accession>A0A7M1SZI5</accession>
<gene>
    <name evidence="10" type="ORF">IM660_07940</name>
</gene>
<dbReference type="Proteomes" id="UP000593758">
    <property type="component" value="Chromosome"/>
</dbReference>
<keyword evidence="5 8" id="KW-1133">Transmembrane helix</keyword>
<dbReference type="PROSITE" id="PS51779">
    <property type="entry name" value="POTRA"/>
    <property type="match status" value="1"/>
</dbReference>
<evidence type="ECO:0000313" key="10">
    <source>
        <dbReference type="EMBL" id="QOR72152.1"/>
    </source>
</evidence>
<dbReference type="Pfam" id="PF03799">
    <property type="entry name" value="FtsQ_DivIB_C"/>
    <property type="match status" value="1"/>
</dbReference>
<name>A0A7M1SZI5_9MICO</name>
<dbReference type="PANTHER" id="PTHR37820">
    <property type="entry name" value="CELL DIVISION PROTEIN DIVIB"/>
    <property type="match status" value="1"/>
</dbReference>
<dbReference type="GO" id="GO:0005886">
    <property type="term" value="C:plasma membrane"/>
    <property type="evidence" value="ECO:0007669"/>
    <property type="project" value="TreeGrafter"/>
</dbReference>
<dbReference type="InterPro" id="IPR005548">
    <property type="entry name" value="Cell_div_FtsQ/DivIB_C"/>
</dbReference>
<keyword evidence="3" id="KW-0132">Cell division</keyword>
<keyword evidence="11" id="KW-1185">Reference proteome</keyword>
<dbReference type="Pfam" id="PF08478">
    <property type="entry name" value="POTRA_1"/>
    <property type="match status" value="1"/>
</dbReference>
<sequence length="242" mass="25560">MGQLAERLRERRAVVRRLRWRMVLAVVGSVLTVGVLGWVVLASPVLTVHPEDVQVSGTSSFVSEEEVLELAQVAHGEPLARVDTGALAEQITALTAVRDVQVRRAWPNGLTIAIEPRVPVAVVADGDRYAVLDADAVVVARRDEPVEGLAAVTVPLGEEAAADSLDAVLTVLAALPGELRTDVISAGAQTPYQVVLTLAGGAEVMWGSAAENDLKVEVLRTLLQVEAGRYDVSAPRSPITSG</sequence>
<protein>
    <submittedName>
        <fullName evidence="10">FtsQ-type POTRA domain-containing protein</fullName>
    </submittedName>
</protein>
<dbReference type="GO" id="GO:0051301">
    <property type="term" value="P:cell division"/>
    <property type="evidence" value="ECO:0007669"/>
    <property type="project" value="UniProtKB-KW"/>
</dbReference>
<keyword evidence="4 8" id="KW-0812">Transmembrane</keyword>
<dbReference type="InterPro" id="IPR034746">
    <property type="entry name" value="POTRA"/>
</dbReference>
<proteinExistence type="predicted"/>
<dbReference type="RefSeq" id="WP_193498793.1">
    <property type="nucleotide sequence ID" value="NZ_CP063169.1"/>
</dbReference>
<evidence type="ECO:0000256" key="6">
    <source>
        <dbReference type="ARBA" id="ARBA00023136"/>
    </source>
</evidence>
<dbReference type="KEGG" id="halt:IM660_07940"/>
<evidence type="ECO:0000256" key="8">
    <source>
        <dbReference type="SAM" id="Phobius"/>
    </source>
</evidence>
<evidence type="ECO:0000256" key="3">
    <source>
        <dbReference type="ARBA" id="ARBA00022618"/>
    </source>
</evidence>
<feature type="domain" description="POTRA" evidence="9">
    <location>
        <begin position="48"/>
        <end position="117"/>
    </location>
</feature>
<keyword evidence="7" id="KW-0131">Cell cycle</keyword>
<evidence type="ECO:0000259" key="9">
    <source>
        <dbReference type="PROSITE" id="PS51779"/>
    </source>
</evidence>
<dbReference type="AlphaFoldDB" id="A0A7M1SZI5"/>
<dbReference type="Gene3D" id="3.10.20.310">
    <property type="entry name" value="membrane protein fhac"/>
    <property type="match status" value="1"/>
</dbReference>
<feature type="transmembrane region" description="Helical" evidence="8">
    <location>
        <begin position="20"/>
        <end position="41"/>
    </location>
</feature>
<dbReference type="PANTHER" id="PTHR37820:SF1">
    <property type="entry name" value="CELL DIVISION PROTEIN FTSQ"/>
    <property type="match status" value="1"/>
</dbReference>
<keyword evidence="6 8" id="KW-0472">Membrane</keyword>
<dbReference type="InterPro" id="IPR013685">
    <property type="entry name" value="POTRA_FtsQ_type"/>
</dbReference>
<evidence type="ECO:0000256" key="5">
    <source>
        <dbReference type="ARBA" id="ARBA00022989"/>
    </source>
</evidence>
<comment type="subcellular location">
    <subcellularLocation>
        <location evidence="1">Membrane</location>
    </subcellularLocation>
</comment>
<organism evidence="10 11">
    <name type="scientific">Ruania alkalisoli</name>
    <dbReference type="NCBI Taxonomy" id="2779775"/>
    <lineage>
        <taxon>Bacteria</taxon>
        <taxon>Bacillati</taxon>
        <taxon>Actinomycetota</taxon>
        <taxon>Actinomycetes</taxon>
        <taxon>Micrococcales</taxon>
        <taxon>Ruaniaceae</taxon>
        <taxon>Ruania</taxon>
    </lineage>
</organism>
<keyword evidence="2" id="KW-1003">Cell membrane</keyword>
<evidence type="ECO:0000256" key="7">
    <source>
        <dbReference type="ARBA" id="ARBA00023306"/>
    </source>
</evidence>
<dbReference type="InterPro" id="IPR050487">
    <property type="entry name" value="FtsQ_DivIB"/>
</dbReference>
<evidence type="ECO:0000256" key="2">
    <source>
        <dbReference type="ARBA" id="ARBA00022475"/>
    </source>
</evidence>